<keyword evidence="4" id="KW-1185">Reference proteome</keyword>
<keyword evidence="2" id="KW-0472">Membrane</keyword>
<feature type="region of interest" description="Disordered" evidence="1">
    <location>
        <begin position="207"/>
        <end position="228"/>
    </location>
</feature>
<reference evidence="3 4" key="1">
    <citation type="submission" date="2018-10" db="EMBL/GenBank/DDBJ databases">
        <title>Isolation from soil.</title>
        <authorList>
            <person name="Hu J."/>
        </authorList>
    </citation>
    <scope>NUCLEOTIDE SEQUENCE [LARGE SCALE GENOMIC DNA]</scope>
    <source>
        <strain evidence="3 4">NEAU-Ht49</strain>
    </source>
</reference>
<keyword evidence="2" id="KW-1133">Transmembrane helix</keyword>
<feature type="transmembrane region" description="Helical" evidence="2">
    <location>
        <begin position="185"/>
        <end position="202"/>
    </location>
</feature>
<evidence type="ECO:0000256" key="2">
    <source>
        <dbReference type="SAM" id="Phobius"/>
    </source>
</evidence>
<accession>A0A3M2LK00</accession>
<feature type="transmembrane region" description="Helical" evidence="2">
    <location>
        <begin position="78"/>
        <end position="100"/>
    </location>
</feature>
<feature type="compositionally biased region" description="Basic and acidic residues" evidence="1">
    <location>
        <begin position="207"/>
        <end position="216"/>
    </location>
</feature>
<name>A0A3M2LK00_9ACTN</name>
<gene>
    <name evidence="3" type="ORF">EBO15_34870</name>
</gene>
<feature type="transmembrane region" description="Helical" evidence="2">
    <location>
        <begin position="120"/>
        <end position="138"/>
    </location>
</feature>
<organism evidence="3 4">
    <name type="scientific">Actinomadura harenae</name>
    <dbReference type="NCBI Taxonomy" id="2483351"/>
    <lineage>
        <taxon>Bacteria</taxon>
        <taxon>Bacillati</taxon>
        <taxon>Actinomycetota</taxon>
        <taxon>Actinomycetes</taxon>
        <taxon>Streptosporangiales</taxon>
        <taxon>Thermomonosporaceae</taxon>
        <taxon>Actinomadura</taxon>
    </lineage>
</organism>
<feature type="transmembrane region" description="Helical" evidence="2">
    <location>
        <begin position="159"/>
        <end position="179"/>
    </location>
</feature>
<evidence type="ECO:0000313" key="4">
    <source>
        <dbReference type="Proteomes" id="UP000282674"/>
    </source>
</evidence>
<dbReference type="AlphaFoldDB" id="A0A3M2LK00"/>
<evidence type="ECO:0000256" key="1">
    <source>
        <dbReference type="SAM" id="MobiDB-lite"/>
    </source>
</evidence>
<comment type="caution">
    <text evidence="3">The sequence shown here is derived from an EMBL/GenBank/DDBJ whole genome shotgun (WGS) entry which is preliminary data.</text>
</comment>
<keyword evidence="2" id="KW-0812">Transmembrane</keyword>
<sequence>MGGYMSVLAAAGQQESAGATLLLLVGGLFATTVGILTWTNYRGFRDRFGQEAQRSAGLLERIPPWRLMKRSDPGPAQIYVRVVGPVFAVLGSVLVLTTIVRLVRHPPRWTMPHPHPHFEPFYAAIGVVMVVPVVLILWRGREEGGPFGDAWVRGGISRVGCLLIGLGGLVMAGGAATGIFQAFGAGWAVGAVGAVIVMLTSVRKDGGDHPPLDQRIRSRSRRPPGGGR</sequence>
<dbReference type="Proteomes" id="UP000282674">
    <property type="component" value="Unassembled WGS sequence"/>
</dbReference>
<feature type="transmembrane region" description="Helical" evidence="2">
    <location>
        <begin position="20"/>
        <end position="38"/>
    </location>
</feature>
<proteinExistence type="predicted"/>
<evidence type="ECO:0000313" key="3">
    <source>
        <dbReference type="EMBL" id="RMI37771.1"/>
    </source>
</evidence>
<protein>
    <submittedName>
        <fullName evidence="3">Uncharacterized protein</fullName>
    </submittedName>
</protein>
<dbReference type="EMBL" id="RFFG01000099">
    <property type="protein sequence ID" value="RMI37771.1"/>
    <property type="molecule type" value="Genomic_DNA"/>
</dbReference>